<feature type="domain" description="Helicase C-terminal" evidence="10">
    <location>
        <begin position="384"/>
        <end position="499"/>
    </location>
</feature>
<dbReference type="OrthoDB" id="9785240at2"/>
<dbReference type="PANTHER" id="PTHR47959">
    <property type="entry name" value="ATP-DEPENDENT RNA HELICASE RHLE-RELATED"/>
    <property type="match status" value="1"/>
</dbReference>
<dbReference type="SMART" id="SM00487">
    <property type="entry name" value="DEXDc"/>
    <property type="match status" value="1"/>
</dbReference>
<feature type="domain" description="DEAD-box RNA helicase Q" evidence="11">
    <location>
        <begin position="157"/>
        <end position="185"/>
    </location>
</feature>
<evidence type="ECO:0000256" key="4">
    <source>
        <dbReference type="ARBA" id="ARBA00022840"/>
    </source>
</evidence>
<keyword evidence="2 7" id="KW-0378">Hydrolase</keyword>
<dbReference type="InterPro" id="IPR001650">
    <property type="entry name" value="Helicase_C-like"/>
</dbReference>
<dbReference type="EMBL" id="CP025544">
    <property type="protein sequence ID" value="AXK60278.1"/>
    <property type="molecule type" value="Genomic_DNA"/>
</dbReference>
<evidence type="ECO:0000256" key="5">
    <source>
        <dbReference type="ARBA" id="ARBA00038437"/>
    </source>
</evidence>
<dbReference type="PROSITE" id="PS00039">
    <property type="entry name" value="DEAD_ATP_HELICASE"/>
    <property type="match status" value="1"/>
</dbReference>
<dbReference type="PROSITE" id="PS51194">
    <property type="entry name" value="HELICASE_CTER"/>
    <property type="match status" value="1"/>
</dbReference>
<dbReference type="InterPro" id="IPR044742">
    <property type="entry name" value="DEAD/DEAH_RhlB"/>
</dbReference>
<dbReference type="KEGG" id="cdes:C0J27_00735"/>
<keyword evidence="3 7" id="KW-0347">Helicase</keyword>
<evidence type="ECO:0000313" key="12">
    <source>
        <dbReference type="EMBL" id="AXK60278.1"/>
    </source>
</evidence>
<gene>
    <name evidence="12" type="ORF">C0J27_00735</name>
</gene>
<evidence type="ECO:0000256" key="8">
    <source>
        <dbReference type="SAM" id="MobiDB-lite"/>
    </source>
</evidence>
<evidence type="ECO:0000259" key="11">
    <source>
        <dbReference type="PROSITE" id="PS51195"/>
    </source>
</evidence>
<accession>A0A345ZAG1</accession>
<dbReference type="AlphaFoldDB" id="A0A345ZAG1"/>
<dbReference type="SUPFAM" id="SSF52540">
    <property type="entry name" value="P-loop containing nucleoside triphosphate hydrolases"/>
    <property type="match status" value="1"/>
</dbReference>
<reference evidence="12 13" key="1">
    <citation type="submission" date="2017-12" db="EMBL/GenBank/DDBJ databases">
        <title>Chromulinavorax destructans is a abundant pathogen of dominant heterotrophic picoflagllates.</title>
        <authorList>
            <person name="Deeg C.M."/>
            <person name="Zimmer M."/>
            <person name="Suttle C.A."/>
        </authorList>
    </citation>
    <scope>NUCLEOTIDE SEQUENCE [LARGE SCALE GENOMIC DNA]</scope>
    <source>
        <strain evidence="12 13">SeV1</strain>
    </source>
</reference>
<evidence type="ECO:0000259" key="9">
    <source>
        <dbReference type="PROSITE" id="PS51192"/>
    </source>
</evidence>
<name>A0A345ZAG1_9BACT</name>
<feature type="compositionally biased region" description="Polar residues" evidence="8">
    <location>
        <begin position="1"/>
        <end position="17"/>
    </location>
</feature>
<evidence type="ECO:0000256" key="6">
    <source>
        <dbReference type="PROSITE-ProRule" id="PRU00552"/>
    </source>
</evidence>
<dbReference type="Proteomes" id="UP000254834">
    <property type="component" value="Chromosome"/>
</dbReference>
<dbReference type="InterPro" id="IPR011545">
    <property type="entry name" value="DEAD/DEAH_box_helicase_dom"/>
</dbReference>
<dbReference type="GO" id="GO:0003724">
    <property type="term" value="F:RNA helicase activity"/>
    <property type="evidence" value="ECO:0007669"/>
    <property type="project" value="InterPro"/>
</dbReference>
<sequence length="499" mass="54318">MNQNSSRPTNPRSTQQSRDGRPSFSSNKKRSNDSHSNSYSSQGNSSYSSQGNGSSSQGERSSSSSRPSYQGSSNGGERSSYGSSNSSQGGRSYGSSQGGRSSYGSSSQGGRSSYGSQGGYGGGRNRRPSKKNTLDISAFINRVTADTTPAAVFVPKHQFAELNLHADLLKNLETRGFVQPTPIQDAVIPSITNNNQDLVGLANTGTGKTGAFLIPLINKALTNRDQQTLILAPTRELAVQIEKEFYLLSRNLRLTSVVIVGGAPIWPQMQKAKTFNNFVVGTPGRVIDLIKRGALKLENFKTAVLDEADRMLDMGFITDIKYILSHLPEERQTLFFSATLSSEIKGLISDFLKNPINVSVKTGDTSKNIHQDVVRMNGRSKIDVLQEMLSQAEFSKVLAFGKTKHGVDKIYESLIEVGIKAESIHGNKSHGQRQRALQNFKNDRAKILIATDVAARGIDISGITHVINFDTPQSYDDYIHRIGRTGRGNQKGVALTFID</sequence>
<dbReference type="InterPro" id="IPR027417">
    <property type="entry name" value="P-loop_NTPase"/>
</dbReference>
<protein>
    <submittedName>
        <fullName evidence="12">ATP-dependent helicase</fullName>
    </submittedName>
</protein>
<feature type="domain" description="Helicase ATP-binding" evidence="9">
    <location>
        <begin position="189"/>
        <end position="358"/>
    </location>
</feature>
<dbReference type="PANTHER" id="PTHR47959:SF13">
    <property type="entry name" value="ATP-DEPENDENT RNA HELICASE RHLE"/>
    <property type="match status" value="1"/>
</dbReference>
<dbReference type="CDD" id="cd18787">
    <property type="entry name" value="SF2_C_DEAD"/>
    <property type="match status" value="1"/>
</dbReference>
<dbReference type="GO" id="GO:0003676">
    <property type="term" value="F:nucleic acid binding"/>
    <property type="evidence" value="ECO:0007669"/>
    <property type="project" value="InterPro"/>
</dbReference>
<organism evidence="12 13">
    <name type="scientific">Candidatus Chromulinivorax destructor</name>
    <dbReference type="NCBI Taxonomy" id="2066483"/>
    <lineage>
        <taxon>Bacteria</taxon>
        <taxon>Candidatus Babelota</taxon>
        <taxon>Candidatus Babeliae</taxon>
        <taxon>Candidatus Babeliales</taxon>
        <taxon>Candidatus Chromulinivoraceae</taxon>
        <taxon>Candidatus Chromulinivorax</taxon>
    </lineage>
</organism>
<evidence type="ECO:0000313" key="13">
    <source>
        <dbReference type="Proteomes" id="UP000254834"/>
    </source>
</evidence>
<evidence type="ECO:0000256" key="3">
    <source>
        <dbReference type="ARBA" id="ARBA00022806"/>
    </source>
</evidence>
<feature type="region of interest" description="Disordered" evidence="8">
    <location>
        <begin position="1"/>
        <end position="131"/>
    </location>
</feature>
<keyword evidence="4 7" id="KW-0067">ATP-binding</keyword>
<feature type="short sequence motif" description="Q motif" evidence="6">
    <location>
        <begin position="157"/>
        <end position="185"/>
    </location>
</feature>
<dbReference type="InterPro" id="IPR014014">
    <property type="entry name" value="RNA_helicase_DEAD_Q_motif"/>
</dbReference>
<dbReference type="InterPro" id="IPR050079">
    <property type="entry name" value="DEAD_box_RNA_helicase"/>
</dbReference>
<dbReference type="SMART" id="SM00490">
    <property type="entry name" value="HELICc"/>
    <property type="match status" value="1"/>
</dbReference>
<comment type="similarity">
    <text evidence="5 7">Belongs to the DEAD box helicase family.</text>
</comment>
<feature type="compositionally biased region" description="Low complexity" evidence="8">
    <location>
        <begin position="34"/>
        <end position="115"/>
    </location>
</feature>
<dbReference type="Pfam" id="PF00270">
    <property type="entry name" value="DEAD"/>
    <property type="match status" value="1"/>
</dbReference>
<dbReference type="Gene3D" id="3.40.50.300">
    <property type="entry name" value="P-loop containing nucleotide triphosphate hydrolases"/>
    <property type="match status" value="2"/>
</dbReference>
<dbReference type="PROSITE" id="PS51195">
    <property type="entry name" value="Q_MOTIF"/>
    <property type="match status" value="1"/>
</dbReference>
<evidence type="ECO:0000256" key="2">
    <source>
        <dbReference type="ARBA" id="ARBA00022801"/>
    </source>
</evidence>
<dbReference type="GO" id="GO:0005829">
    <property type="term" value="C:cytosol"/>
    <property type="evidence" value="ECO:0007669"/>
    <property type="project" value="TreeGrafter"/>
</dbReference>
<evidence type="ECO:0000259" key="10">
    <source>
        <dbReference type="PROSITE" id="PS51194"/>
    </source>
</evidence>
<dbReference type="RefSeq" id="WP_115585293.1">
    <property type="nucleotide sequence ID" value="NZ_CP025544.1"/>
</dbReference>
<dbReference type="GO" id="GO:0005524">
    <property type="term" value="F:ATP binding"/>
    <property type="evidence" value="ECO:0007669"/>
    <property type="project" value="UniProtKB-KW"/>
</dbReference>
<keyword evidence="13" id="KW-1185">Reference proteome</keyword>
<dbReference type="InterPro" id="IPR014001">
    <property type="entry name" value="Helicase_ATP-bd"/>
</dbReference>
<evidence type="ECO:0000256" key="1">
    <source>
        <dbReference type="ARBA" id="ARBA00022741"/>
    </source>
</evidence>
<dbReference type="CDD" id="cd00268">
    <property type="entry name" value="DEADc"/>
    <property type="match status" value="1"/>
</dbReference>
<keyword evidence="1 7" id="KW-0547">Nucleotide-binding</keyword>
<dbReference type="Pfam" id="PF00271">
    <property type="entry name" value="Helicase_C"/>
    <property type="match status" value="1"/>
</dbReference>
<dbReference type="PROSITE" id="PS51192">
    <property type="entry name" value="HELICASE_ATP_BIND_1"/>
    <property type="match status" value="1"/>
</dbReference>
<evidence type="ECO:0000256" key="7">
    <source>
        <dbReference type="RuleBase" id="RU000492"/>
    </source>
</evidence>
<proteinExistence type="inferred from homology"/>
<dbReference type="GO" id="GO:0016787">
    <property type="term" value="F:hydrolase activity"/>
    <property type="evidence" value="ECO:0007669"/>
    <property type="project" value="UniProtKB-KW"/>
</dbReference>
<dbReference type="InterPro" id="IPR000629">
    <property type="entry name" value="RNA-helicase_DEAD-box_CS"/>
</dbReference>